<evidence type="ECO:0000313" key="3">
    <source>
        <dbReference type="EMBL" id="KAJ3475322.1"/>
    </source>
</evidence>
<evidence type="ECO:0000256" key="2">
    <source>
        <dbReference type="SAM" id="Phobius"/>
    </source>
</evidence>
<accession>A0AAD5Y822</accession>
<dbReference type="AlphaFoldDB" id="A0AAD5Y822"/>
<evidence type="ECO:0000256" key="1">
    <source>
        <dbReference type="SAM" id="MobiDB-lite"/>
    </source>
</evidence>
<sequence length="370" mass="40150">MRVPIKLALCFTIGSLLRRTLRNLDLAHCNTHALGESALPRHCVAPSTDYFISLNGPTPINCQAICWVIAVCTLISLGCSSMNLTIRTYVDATSPQLSSSQHIPSPAWSSGLVRGSVSYHSPSYSLVIGQSASQVRKSIINLVISLRLLAPAAAMEGSWNDHGFCVPAYRQRAVFTASVLYLTFVDLVVLMLSAWKLLPHSAESFISHLLLKDDLGYFVIAFLLSIPTCIMMSLNLHPFLNLVCIAPTAAVSTTITGRAVRRLSDITVLPNNKSAVEVTVRRSLAITEAGGMRTSGPVMTPSTWATRRHQSQLGQHANYESVRTNNPDHTGHIRLSSTDIGETPRPGAIAPPPISRRVGGPLIKFRYSDA</sequence>
<keyword evidence="2" id="KW-0472">Membrane</keyword>
<reference evidence="3" key="1">
    <citation type="submission" date="2022-07" db="EMBL/GenBank/DDBJ databases">
        <title>Genome Sequence of Physisporinus lineatus.</title>
        <authorList>
            <person name="Buettner E."/>
        </authorList>
    </citation>
    <scope>NUCLEOTIDE SEQUENCE</scope>
    <source>
        <strain evidence="3">VT162</strain>
    </source>
</reference>
<feature type="transmembrane region" description="Helical" evidence="2">
    <location>
        <begin position="173"/>
        <end position="195"/>
    </location>
</feature>
<dbReference type="Proteomes" id="UP001212997">
    <property type="component" value="Unassembled WGS sequence"/>
</dbReference>
<keyword evidence="2" id="KW-0812">Transmembrane</keyword>
<feature type="region of interest" description="Disordered" evidence="1">
    <location>
        <begin position="336"/>
        <end position="356"/>
    </location>
</feature>
<evidence type="ECO:0000313" key="4">
    <source>
        <dbReference type="Proteomes" id="UP001212997"/>
    </source>
</evidence>
<gene>
    <name evidence="3" type="ORF">NLI96_g11909</name>
</gene>
<keyword evidence="2" id="KW-1133">Transmembrane helix</keyword>
<dbReference type="EMBL" id="JANAWD010000876">
    <property type="protein sequence ID" value="KAJ3475322.1"/>
    <property type="molecule type" value="Genomic_DNA"/>
</dbReference>
<proteinExistence type="predicted"/>
<organism evidence="3 4">
    <name type="scientific">Meripilus lineatus</name>
    <dbReference type="NCBI Taxonomy" id="2056292"/>
    <lineage>
        <taxon>Eukaryota</taxon>
        <taxon>Fungi</taxon>
        <taxon>Dikarya</taxon>
        <taxon>Basidiomycota</taxon>
        <taxon>Agaricomycotina</taxon>
        <taxon>Agaricomycetes</taxon>
        <taxon>Polyporales</taxon>
        <taxon>Meripilaceae</taxon>
        <taxon>Meripilus</taxon>
    </lineage>
</organism>
<feature type="transmembrane region" description="Helical" evidence="2">
    <location>
        <begin position="215"/>
        <end position="234"/>
    </location>
</feature>
<keyword evidence="4" id="KW-1185">Reference proteome</keyword>
<name>A0AAD5Y822_9APHY</name>
<comment type="caution">
    <text evidence="3">The sequence shown here is derived from an EMBL/GenBank/DDBJ whole genome shotgun (WGS) entry which is preliminary data.</text>
</comment>
<protein>
    <submittedName>
        <fullName evidence="3">Uncharacterized protein</fullName>
    </submittedName>
</protein>